<sequence length="364" mass="41556">MESSLLFTILYILMSLCFVYPPNEFVSAGFTVQCILSTWLGSENECFIQYHIRRIVATLLCHSLLPLGYLMGLYFLSNSSSQTMFWQGSAVWQLSVFAAVMVPLAAMYLVWGWWRNQWKSHPVAKTLACFCNPNAEWVSVASDINIEFRRIDKICIETNSIMKVIATDNWIIKVAPYWLDIAHQSDAALILSSSDTHQVAPSSPGGAQYLNIEVKSVRQGVKPFHIRLNAFDFRDLQDKVSRPITVLQNVTFHRTLVDRFLDAFREQVAENPFYETSQDLELCIGCMQTPSNVKLQKMCGDVTVQGDSCTTCYCRPMWCLECMGKWFASRQDQNHPETWMGSKCTCPLCRSCFCMLDVCQVHSR</sequence>
<keyword evidence="5 6" id="KW-0472">Membrane</keyword>
<dbReference type="eggNOG" id="KOG3899">
    <property type="taxonomic scope" value="Eukaryota"/>
</dbReference>
<organism evidence="8 9">
    <name type="scientific">Zootermopsis nevadensis</name>
    <name type="common">Dampwood termite</name>
    <dbReference type="NCBI Taxonomy" id="136037"/>
    <lineage>
        <taxon>Eukaryota</taxon>
        <taxon>Metazoa</taxon>
        <taxon>Ecdysozoa</taxon>
        <taxon>Arthropoda</taxon>
        <taxon>Hexapoda</taxon>
        <taxon>Insecta</taxon>
        <taxon>Pterygota</taxon>
        <taxon>Neoptera</taxon>
        <taxon>Polyneoptera</taxon>
        <taxon>Dictyoptera</taxon>
        <taxon>Blattodea</taxon>
        <taxon>Blattoidea</taxon>
        <taxon>Termitoidae</taxon>
        <taxon>Termopsidae</taxon>
        <taxon>Zootermopsis</taxon>
    </lineage>
</organism>
<keyword evidence="9" id="KW-1185">Reference proteome</keyword>
<dbReference type="OrthoDB" id="10055027at2759"/>
<evidence type="ECO:0000256" key="7">
    <source>
        <dbReference type="SAM" id="SignalP"/>
    </source>
</evidence>
<dbReference type="STRING" id="136037.A0A067R404"/>
<evidence type="ECO:0000256" key="6">
    <source>
        <dbReference type="SAM" id="Phobius"/>
    </source>
</evidence>
<evidence type="ECO:0000256" key="1">
    <source>
        <dbReference type="ARBA" id="ARBA00004141"/>
    </source>
</evidence>
<dbReference type="GO" id="GO:0005783">
    <property type="term" value="C:endoplasmic reticulum"/>
    <property type="evidence" value="ECO:0007669"/>
    <property type="project" value="TreeGrafter"/>
</dbReference>
<evidence type="ECO:0000256" key="5">
    <source>
        <dbReference type="ARBA" id="ARBA00023136"/>
    </source>
</evidence>
<accession>A0A067R404</accession>
<comment type="subcellular location">
    <subcellularLocation>
        <location evidence="1">Membrane</location>
        <topology evidence="1">Multi-pass membrane protein</topology>
    </subcellularLocation>
</comment>
<dbReference type="GO" id="GO:0061630">
    <property type="term" value="F:ubiquitin protein ligase activity"/>
    <property type="evidence" value="ECO:0007669"/>
    <property type="project" value="InterPro"/>
</dbReference>
<dbReference type="Proteomes" id="UP000027135">
    <property type="component" value="Unassembled WGS sequence"/>
</dbReference>
<reference evidence="8 9" key="1">
    <citation type="journal article" date="2014" name="Nat. Commun.">
        <title>Molecular traces of alternative social organization in a termite genome.</title>
        <authorList>
            <person name="Terrapon N."/>
            <person name="Li C."/>
            <person name="Robertson H.M."/>
            <person name="Ji L."/>
            <person name="Meng X."/>
            <person name="Booth W."/>
            <person name="Chen Z."/>
            <person name="Childers C.P."/>
            <person name="Glastad K.M."/>
            <person name="Gokhale K."/>
            <person name="Gowin J."/>
            <person name="Gronenberg W."/>
            <person name="Hermansen R.A."/>
            <person name="Hu H."/>
            <person name="Hunt B.G."/>
            <person name="Huylmans A.K."/>
            <person name="Khalil S.M."/>
            <person name="Mitchell R.D."/>
            <person name="Munoz-Torres M.C."/>
            <person name="Mustard J.A."/>
            <person name="Pan H."/>
            <person name="Reese J.T."/>
            <person name="Scharf M.E."/>
            <person name="Sun F."/>
            <person name="Vogel H."/>
            <person name="Xiao J."/>
            <person name="Yang W."/>
            <person name="Yang Z."/>
            <person name="Yang Z."/>
            <person name="Zhou J."/>
            <person name="Zhu J."/>
            <person name="Brent C.S."/>
            <person name="Elsik C.G."/>
            <person name="Goodisman M.A."/>
            <person name="Liberles D.A."/>
            <person name="Roe R.M."/>
            <person name="Vargo E.L."/>
            <person name="Vilcinskas A."/>
            <person name="Wang J."/>
            <person name="Bornberg-Bauer E."/>
            <person name="Korb J."/>
            <person name="Zhang G."/>
            <person name="Liebig J."/>
        </authorList>
    </citation>
    <scope>NUCLEOTIDE SEQUENCE [LARGE SCALE GENOMIC DNA]</scope>
    <source>
        <tissue evidence="8">Whole organism</tissue>
    </source>
</reference>
<gene>
    <name evidence="8" type="ORF">L798_08201</name>
</gene>
<dbReference type="GO" id="GO:0016020">
    <property type="term" value="C:membrane"/>
    <property type="evidence" value="ECO:0007669"/>
    <property type="project" value="UniProtKB-SubCell"/>
</dbReference>
<dbReference type="AlphaFoldDB" id="A0A067R404"/>
<evidence type="ECO:0008006" key="10">
    <source>
        <dbReference type="Google" id="ProtNLM"/>
    </source>
</evidence>
<evidence type="ECO:0000256" key="2">
    <source>
        <dbReference type="ARBA" id="ARBA00007332"/>
    </source>
</evidence>
<dbReference type="GO" id="GO:0016567">
    <property type="term" value="P:protein ubiquitination"/>
    <property type="evidence" value="ECO:0007669"/>
    <property type="project" value="InterPro"/>
</dbReference>
<feature type="transmembrane region" description="Helical" evidence="6">
    <location>
        <begin position="54"/>
        <end position="77"/>
    </location>
</feature>
<dbReference type="InParanoid" id="A0A067R404"/>
<keyword evidence="7" id="KW-0732">Signal</keyword>
<feature type="signal peptide" evidence="7">
    <location>
        <begin position="1"/>
        <end position="19"/>
    </location>
</feature>
<feature type="transmembrane region" description="Helical" evidence="6">
    <location>
        <begin position="89"/>
        <end position="111"/>
    </location>
</feature>
<dbReference type="FunCoup" id="A0A067R404">
    <property type="interactions" value="1593"/>
</dbReference>
<dbReference type="Pfam" id="PF10272">
    <property type="entry name" value="Tmpp129"/>
    <property type="match status" value="1"/>
</dbReference>
<dbReference type="PANTHER" id="PTHR31322:SF2">
    <property type="entry name" value="E3 UBIQUITIN-PROTEIN LIGASE TM129"/>
    <property type="match status" value="1"/>
</dbReference>
<proteinExistence type="inferred from homology"/>
<evidence type="ECO:0000313" key="8">
    <source>
        <dbReference type="EMBL" id="KDR17894.1"/>
    </source>
</evidence>
<evidence type="ECO:0000256" key="4">
    <source>
        <dbReference type="ARBA" id="ARBA00022989"/>
    </source>
</evidence>
<keyword evidence="4 6" id="KW-1133">Transmembrane helix</keyword>
<evidence type="ECO:0000256" key="3">
    <source>
        <dbReference type="ARBA" id="ARBA00022692"/>
    </source>
</evidence>
<evidence type="ECO:0000313" key="9">
    <source>
        <dbReference type="Proteomes" id="UP000027135"/>
    </source>
</evidence>
<keyword evidence="3 6" id="KW-0812">Transmembrane</keyword>
<feature type="chain" id="PRO_5041715898" description="Transmembrane protein 129" evidence="7">
    <location>
        <begin position="20"/>
        <end position="364"/>
    </location>
</feature>
<dbReference type="OMA" id="KFATGPP"/>
<dbReference type="PANTHER" id="PTHR31322">
    <property type="entry name" value="E3 UBIQUITIN-PROTEIN LIGASE TM129"/>
    <property type="match status" value="1"/>
</dbReference>
<dbReference type="InterPro" id="IPR018801">
    <property type="entry name" value="TM129"/>
</dbReference>
<comment type="similarity">
    <text evidence="2">Belongs to the TMEM129 family.</text>
</comment>
<dbReference type="EMBL" id="KK852714">
    <property type="protein sequence ID" value="KDR17894.1"/>
    <property type="molecule type" value="Genomic_DNA"/>
</dbReference>
<name>A0A067R404_ZOONE</name>
<protein>
    <recommendedName>
        <fullName evidence="10">Transmembrane protein 129</fullName>
    </recommendedName>
</protein>